<accession>A0ABR3B5X1</accession>
<protein>
    <submittedName>
        <fullName evidence="2">S-adenosyl-L-methionine-dependent methyltransferase</fullName>
    </submittedName>
</protein>
<dbReference type="GO" id="GO:0008168">
    <property type="term" value="F:methyltransferase activity"/>
    <property type="evidence" value="ECO:0007669"/>
    <property type="project" value="UniProtKB-KW"/>
</dbReference>
<feature type="domain" description="Methyltransferase" evidence="1">
    <location>
        <begin position="94"/>
        <end position="185"/>
    </location>
</feature>
<organism evidence="2 3">
    <name type="scientific">Phycomyces blakesleeanus</name>
    <dbReference type="NCBI Taxonomy" id="4837"/>
    <lineage>
        <taxon>Eukaryota</taxon>
        <taxon>Fungi</taxon>
        <taxon>Fungi incertae sedis</taxon>
        <taxon>Mucoromycota</taxon>
        <taxon>Mucoromycotina</taxon>
        <taxon>Mucoromycetes</taxon>
        <taxon>Mucorales</taxon>
        <taxon>Phycomycetaceae</taxon>
        <taxon>Phycomyces</taxon>
    </lineage>
</organism>
<dbReference type="Pfam" id="PF13649">
    <property type="entry name" value="Methyltransf_25"/>
    <property type="match status" value="1"/>
</dbReference>
<comment type="caution">
    <text evidence="2">The sequence shown here is derived from an EMBL/GenBank/DDBJ whole genome shotgun (WGS) entry which is preliminary data.</text>
</comment>
<dbReference type="InterPro" id="IPR041698">
    <property type="entry name" value="Methyltransf_25"/>
</dbReference>
<dbReference type="PANTHER" id="PTHR43591:SF110">
    <property type="entry name" value="RHODANESE DOMAIN-CONTAINING PROTEIN"/>
    <property type="match status" value="1"/>
</dbReference>
<name>A0ABR3B5X1_PHYBL</name>
<keyword evidence="3" id="KW-1185">Reference proteome</keyword>
<dbReference type="CDD" id="cd02440">
    <property type="entry name" value="AdoMet_MTases"/>
    <property type="match status" value="1"/>
</dbReference>
<dbReference type="InterPro" id="IPR029063">
    <property type="entry name" value="SAM-dependent_MTases_sf"/>
</dbReference>
<dbReference type="PANTHER" id="PTHR43591">
    <property type="entry name" value="METHYLTRANSFERASE"/>
    <property type="match status" value="1"/>
</dbReference>
<evidence type="ECO:0000313" key="3">
    <source>
        <dbReference type="Proteomes" id="UP001448207"/>
    </source>
</evidence>
<dbReference type="SUPFAM" id="SSF53335">
    <property type="entry name" value="S-adenosyl-L-methionine-dependent methyltransferases"/>
    <property type="match status" value="1"/>
</dbReference>
<keyword evidence="2" id="KW-0489">Methyltransferase</keyword>
<evidence type="ECO:0000313" key="2">
    <source>
        <dbReference type="EMBL" id="KAL0090518.1"/>
    </source>
</evidence>
<gene>
    <name evidence="2" type="ORF">J3Q64DRAFT_1820255</name>
</gene>
<proteinExistence type="predicted"/>
<dbReference type="GO" id="GO:0032259">
    <property type="term" value="P:methylation"/>
    <property type="evidence" value="ECO:0007669"/>
    <property type="project" value="UniProtKB-KW"/>
</dbReference>
<evidence type="ECO:0000259" key="1">
    <source>
        <dbReference type="Pfam" id="PF13649"/>
    </source>
</evidence>
<keyword evidence="2" id="KW-0808">Transferase</keyword>
<dbReference type="Gene3D" id="3.40.50.150">
    <property type="entry name" value="Vaccinia Virus protein VP39"/>
    <property type="match status" value="1"/>
</dbReference>
<reference evidence="2 3" key="1">
    <citation type="submission" date="2024-04" db="EMBL/GenBank/DDBJ databases">
        <title>Symmetric and asymmetric DNA N6-adenine methylation regulates different biological responses in Mucorales.</title>
        <authorList>
            <consortium name="Lawrence Berkeley National Laboratory"/>
            <person name="Lax C."/>
            <person name="Mondo S.J."/>
            <person name="Osorio-Concepcion M."/>
            <person name="Muszewska A."/>
            <person name="Corrochano-Luque M."/>
            <person name="Gutierrez G."/>
            <person name="Riley R."/>
            <person name="Lipzen A."/>
            <person name="Guo J."/>
            <person name="Hundley H."/>
            <person name="Amirebrahimi M."/>
            <person name="Ng V."/>
            <person name="Lorenzo-Gutierrez D."/>
            <person name="Binder U."/>
            <person name="Yang J."/>
            <person name="Song Y."/>
            <person name="Canovas D."/>
            <person name="Navarro E."/>
            <person name="Freitag M."/>
            <person name="Gabaldon T."/>
            <person name="Grigoriev I.V."/>
            <person name="Corrochano L.M."/>
            <person name="Nicolas F.E."/>
            <person name="Garre V."/>
        </authorList>
    </citation>
    <scope>NUCLEOTIDE SEQUENCE [LARGE SCALE GENOMIC DNA]</scope>
    <source>
        <strain evidence="2 3">L51</strain>
    </source>
</reference>
<dbReference type="EMBL" id="JBCLYO010000004">
    <property type="protein sequence ID" value="KAL0090518.1"/>
    <property type="molecule type" value="Genomic_DNA"/>
</dbReference>
<dbReference type="Proteomes" id="UP001448207">
    <property type="component" value="Unassembled WGS sequence"/>
</dbReference>
<sequence>MVLDTPLSIDTQDLLTDQNICFNQPLPIAILNPSNRKYHDLESRTYGLPCDEEELDRLNLQHSNFVTVFDGSNPDLSRLVLNSVKNDIRPGSKVIDLGCGTGAWILDMAKAYPDSKFFGVDIADVFPKHDLPPNISFSIMDISKPLTFEKNSFDFINARLIIVSITEERWPTILKECYNILKPGGLVQFMEYDHIASNGDENTMRFVRGLYGAMKKNHQDFFVSNKLSGLLRFAGFNNVKEDRRILELTSIDADGTELSKRILENWTRALIGFRPFILPFICPNDPDSYDLLLEENIKGCIEQRWFKQAVGVTGMKPLV</sequence>